<dbReference type="InterPro" id="IPR005814">
    <property type="entry name" value="Aminotrans_3"/>
</dbReference>
<dbReference type="Gene3D" id="3.40.640.10">
    <property type="entry name" value="Type I PLP-dependent aspartate aminotransferase-like (Major domain)"/>
    <property type="match status" value="1"/>
</dbReference>
<dbReference type="Gene3D" id="3.90.1150.10">
    <property type="entry name" value="Aspartate Aminotransferase, domain 1"/>
    <property type="match status" value="1"/>
</dbReference>
<dbReference type="PANTHER" id="PTHR43094">
    <property type="entry name" value="AMINOTRANSFERASE"/>
    <property type="match status" value="1"/>
</dbReference>
<evidence type="ECO:0000256" key="3">
    <source>
        <dbReference type="ARBA" id="ARBA00022679"/>
    </source>
</evidence>
<dbReference type="SUPFAM" id="SSF53383">
    <property type="entry name" value="PLP-dependent transferases"/>
    <property type="match status" value="1"/>
</dbReference>
<evidence type="ECO:0000313" key="5">
    <source>
        <dbReference type="EMBL" id="SUZ65622.1"/>
    </source>
</evidence>
<dbReference type="PANTHER" id="PTHR43094:SF1">
    <property type="entry name" value="AMINOTRANSFERASE CLASS-III"/>
    <property type="match status" value="1"/>
</dbReference>
<proteinExistence type="inferred from homology"/>
<evidence type="ECO:0000256" key="2">
    <source>
        <dbReference type="ARBA" id="ARBA00022576"/>
    </source>
</evidence>
<dbReference type="CDD" id="cd00610">
    <property type="entry name" value="OAT_like"/>
    <property type="match status" value="1"/>
</dbReference>
<dbReference type="GO" id="GO:0030170">
    <property type="term" value="F:pyridoxal phosphate binding"/>
    <property type="evidence" value="ECO:0007669"/>
    <property type="project" value="InterPro"/>
</dbReference>
<dbReference type="FunFam" id="3.40.640.10:FF:000014">
    <property type="entry name" value="Adenosylmethionine-8-amino-7-oxononanoate aminotransferase, probable"/>
    <property type="match status" value="1"/>
</dbReference>
<dbReference type="PIRSF" id="PIRSF000521">
    <property type="entry name" value="Transaminase_4ab_Lys_Orn"/>
    <property type="match status" value="1"/>
</dbReference>
<accession>A0A381PF55</accession>
<comment type="similarity">
    <text evidence="1">Belongs to the class-III pyridoxal-phosphate-dependent aminotransferase family.</text>
</comment>
<dbReference type="InterPro" id="IPR015422">
    <property type="entry name" value="PyrdxlP-dep_Trfase_small"/>
</dbReference>
<dbReference type="InterPro" id="IPR015424">
    <property type="entry name" value="PyrdxlP-dep_Trfase"/>
</dbReference>
<protein>
    <recommendedName>
        <fullName evidence="6">Aspartate aminotransferase family protein</fullName>
    </recommendedName>
</protein>
<evidence type="ECO:0000256" key="4">
    <source>
        <dbReference type="ARBA" id="ARBA00022898"/>
    </source>
</evidence>
<sequence length="453" mass="49920">MYNYTTDQLQDLDTKHYLHPFTDHRQLAVERSRIITRANGIYLWDSDGNRYLDAMAGLWCVNVGYGREEIADAASQQMRELPYYNSFFKTAHPPAIELSRLVCSLAPAHLNRVFFTGSGSEANDTVVRMARYYWSLKGLPDKKVIISRNNAYHGSTIAAASLGGMRTMHVQGGLPIADIDYIGQPYWYQDGGDLLPNEFGEKVADELEQKILELGEGNVAAFIAEPIQGAGGVVIPPPTYWPRIQSICDKYQILLVADEVICGFGRTGKWFGSDYFEIKPDLMSIAKGLSSGYVPIGGVLVSDDVASVLIEDGGEFNHGFTYSGHPVAAAAAIANLNILRDEGVVDRVETETAPYIAKKWQQLTAHELVGEARIVGLIGALELVKDKATRQFFDDRGAVGTLCRDICFNSGLVMRAIEDTMVISPPLCITRGEIDELIGLVVRCLDQTAQKIQ</sequence>
<dbReference type="InterPro" id="IPR049704">
    <property type="entry name" value="Aminotrans_3_PPA_site"/>
</dbReference>
<dbReference type="PROSITE" id="PS00600">
    <property type="entry name" value="AA_TRANSFER_CLASS_3"/>
    <property type="match status" value="1"/>
</dbReference>
<dbReference type="EMBL" id="UINC01000964">
    <property type="protein sequence ID" value="SUZ65622.1"/>
    <property type="molecule type" value="Genomic_DNA"/>
</dbReference>
<dbReference type="GO" id="GO:0005829">
    <property type="term" value="C:cytosol"/>
    <property type="evidence" value="ECO:0007669"/>
    <property type="project" value="TreeGrafter"/>
</dbReference>
<dbReference type="Pfam" id="PF00202">
    <property type="entry name" value="Aminotran_3"/>
    <property type="match status" value="1"/>
</dbReference>
<dbReference type="InterPro" id="IPR015421">
    <property type="entry name" value="PyrdxlP-dep_Trfase_major"/>
</dbReference>
<keyword evidence="3" id="KW-0808">Transferase</keyword>
<gene>
    <name evidence="5" type="ORF">METZ01_LOCUS18476</name>
</gene>
<reference evidence="5" key="1">
    <citation type="submission" date="2018-05" db="EMBL/GenBank/DDBJ databases">
        <authorList>
            <person name="Lanie J.A."/>
            <person name="Ng W.-L."/>
            <person name="Kazmierczak K.M."/>
            <person name="Andrzejewski T.M."/>
            <person name="Davidsen T.M."/>
            <person name="Wayne K.J."/>
            <person name="Tettelin H."/>
            <person name="Glass J.I."/>
            <person name="Rusch D."/>
            <person name="Podicherti R."/>
            <person name="Tsui H.-C.T."/>
            <person name="Winkler M.E."/>
        </authorList>
    </citation>
    <scope>NUCLEOTIDE SEQUENCE</scope>
</reference>
<dbReference type="GO" id="GO:0008483">
    <property type="term" value="F:transaminase activity"/>
    <property type="evidence" value="ECO:0007669"/>
    <property type="project" value="UniProtKB-KW"/>
</dbReference>
<dbReference type="NCBIfam" id="NF004767">
    <property type="entry name" value="PRK06105.1"/>
    <property type="match status" value="1"/>
</dbReference>
<dbReference type="NCBIfam" id="NF005682">
    <property type="entry name" value="PRK07480.1"/>
    <property type="match status" value="1"/>
</dbReference>
<name>A0A381PF55_9ZZZZ</name>
<dbReference type="AlphaFoldDB" id="A0A381PF55"/>
<evidence type="ECO:0000256" key="1">
    <source>
        <dbReference type="ARBA" id="ARBA00008954"/>
    </source>
</evidence>
<keyword evidence="4" id="KW-0663">Pyridoxal phosphate</keyword>
<keyword evidence="2" id="KW-0032">Aminotransferase</keyword>
<organism evidence="5">
    <name type="scientific">marine metagenome</name>
    <dbReference type="NCBI Taxonomy" id="408172"/>
    <lineage>
        <taxon>unclassified sequences</taxon>
        <taxon>metagenomes</taxon>
        <taxon>ecological metagenomes</taxon>
    </lineage>
</organism>
<evidence type="ECO:0008006" key="6">
    <source>
        <dbReference type="Google" id="ProtNLM"/>
    </source>
</evidence>